<comment type="caution">
    <text evidence="2">The sequence shown here is derived from an EMBL/GenBank/DDBJ whole genome shotgun (WGS) entry which is preliminary data.</text>
</comment>
<dbReference type="Pfam" id="PF00107">
    <property type="entry name" value="ADH_zinc_N"/>
    <property type="match status" value="1"/>
</dbReference>
<proteinExistence type="predicted"/>
<gene>
    <name evidence="2" type="ORF">BXZ70DRAFT_744874</name>
</gene>
<sequence length="348" mass="36511">MPAQKALAILEKQGPWGLTDVDVDKPGPGEVLIRVEATALNPVDWKVQASGAYVNDYPAILGTDSAGIVVEVGEGVTSLAVGDRVFHQGWFTNRLATFKQFTISAAEIVAKIPDSITFDQAASIPVGLGATFVGLYGKSIERGGAGLVAPWQDGGVGKYAGQPIVVFGGSTSVGQYVIQLAKLSGFSPIITTASPHNADLVKSLGATHFIDRNTPAEGIIAEVKKVTGEPVKIIYDAVAEESTQGVAYDILSPGGTLVLVLPPKIDKSKITPNKTVINTFGTVHAEAHRELGVQLYSKVSDYIVSGDLKPNRTEALPGGLSGIPDGLKRLQNNQVSGVKLIAHPQETK</sequence>
<evidence type="ECO:0000313" key="3">
    <source>
        <dbReference type="Proteomes" id="UP000813824"/>
    </source>
</evidence>
<dbReference type="GO" id="GO:0016651">
    <property type="term" value="F:oxidoreductase activity, acting on NAD(P)H"/>
    <property type="evidence" value="ECO:0007669"/>
    <property type="project" value="InterPro"/>
</dbReference>
<dbReference type="OrthoDB" id="3233595at2759"/>
<dbReference type="InterPro" id="IPR013154">
    <property type="entry name" value="ADH-like_N"/>
</dbReference>
<evidence type="ECO:0000313" key="2">
    <source>
        <dbReference type="EMBL" id="KAH8074798.1"/>
    </source>
</evidence>
<dbReference type="CDD" id="cd08249">
    <property type="entry name" value="enoyl_reductase_like"/>
    <property type="match status" value="1"/>
</dbReference>
<organism evidence="2 3">
    <name type="scientific">Cristinia sonorae</name>
    <dbReference type="NCBI Taxonomy" id="1940300"/>
    <lineage>
        <taxon>Eukaryota</taxon>
        <taxon>Fungi</taxon>
        <taxon>Dikarya</taxon>
        <taxon>Basidiomycota</taxon>
        <taxon>Agaricomycotina</taxon>
        <taxon>Agaricomycetes</taxon>
        <taxon>Agaricomycetidae</taxon>
        <taxon>Agaricales</taxon>
        <taxon>Pleurotineae</taxon>
        <taxon>Stephanosporaceae</taxon>
        <taxon>Cristinia</taxon>
    </lineage>
</organism>
<dbReference type="Gene3D" id="3.90.180.10">
    <property type="entry name" value="Medium-chain alcohol dehydrogenases, catalytic domain"/>
    <property type="match status" value="1"/>
</dbReference>
<dbReference type="Proteomes" id="UP000813824">
    <property type="component" value="Unassembled WGS sequence"/>
</dbReference>
<dbReference type="SUPFAM" id="SSF50129">
    <property type="entry name" value="GroES-like"/>
    <property type="match status" value="1"/>
</dbReference>
<dbReference type="PANTHER" id="PTHR45348">
    <property type="entry name" value="HYPOTHETICAL OXIDOREDUCTASE (EUROFUNG)"/>
    <property type="match status" value="1"/>
</dbReference>
<dbReference type="InterPro" id="IPR013149">
    <property type="entry name" value="ADH-like_C"/>
</dbReference>
<dbReference type="InterPro" id="IPR047122">
    <property type="entry name" value="Trans-enoyl_RdTase-like"/>
</dbReference>
<keyword evidence="3" id="KW-1185">Reference proteome</keyword>
<dbReference type="InterPro" id="IPR011032">
    <property type="entry name" value="GroES-like_sf"/>
</dbReference>
<dbReference type="Gene3D" id="3.40.50.720">
    <property type="entry name" value="NAD(P)-binding Rossmann-like Domain"/>
    <property type="match status" value="1"/>
</dbReference>
<dbReference type="InterPro" id="IPR020843">
    <property type="entry name" value="ER"/>
</dbReference>
<dbReference type="AlphaFoldDB" id="A0A8K0UD26"/>
<dbReference type="PANTHER" id="PTHR45348:SF2">
    <property type="entry name" value="ZINC-TYPE ALCOHOL DEHYDROGENASE-LIKE PROTEIN C2E1P3.01"/>
    <property type="match status" value="1"/>
</dbReference>
<name>A0A8K0UD26_9AGAR</name>
<dbReference type="SUPFAM" id="SSF51735">
    <property type="entry name" value="NAD(P)-binding Rossmann-fold domains"/>
    <property type="match status" value="1"/>
</dbReference>
<dbReference type="Pfam" id="PF08240">
    <property type="entry name" value="ADH_N"/>
    <property type="match status" value="1"/>
</dbReference>
<reference evidence="2" key="1">
    <citation type="journal article" date="2021" name="New Phytol.">
        <title>Evolutionary innovations through gain and loss of genes in the ectomycorrhizal Boletales.</title>
        <authorList>
            <person name="Wu G."/>
            <person name="Miyauchi S."/>
            <person name="Morin E."/>
            <person name="Kuo A."/>
            <person name="Drula E."/>
            <person name="Varga T."/>
            <person name="Kohler A."/>
            <person name="Feng B."/>
            <person name="Cao Y."/>
            <person name="Lipzen A."/>
            <person name="Daum C."/>
            <person name="Hundley H."/>
            <person name="Pangilinan J."/>
            <person name="Johnson J."/>
            <person name="Barry K."/>
            <person name="LaButti K."/>
            <person name="Ng V."/>
            <person name="Ahrendt S."/>
            <person name="Min B."/>
            <person name="Choi I.G."/>
            <person name="Park H."/>
            <person name="Plett J.M."/>
            <person name="Magnuson J."/>
            <person name="Spatafora J.W."/>
            <person name="Nagy L.G."/>
            <person name="Henrissat B."/>
            <person name="Grigoriev I.V."/>
            <person name="Yang Z.L."/>
            <person name="Xu J."/>
            <person name="Martin F.M."/>
        </authorList>
    </citation>
    <scope>NUCLEOTIDE SEQUENCE</scope>
    <source>
        <strain evidence="2">KKN 215</strain>
    </source>
</reference>
<dbReference type="InterPro" id="IPR036291">
    <property type="entry name" value="NAD(P)-bd_dom_sf"/>
</dbReference>
<evidence type="ECO:0000259" key="1">
    <source>
        <dbReference type="SMART" id="SM00829"/>
    </source>
</evidence>
<accession>A0A8K0UD26</accession>
<dbReference type="SMART" id="SM00829">
    <property type="entry name" value="PKS_ER"/>
    <property type="match status" value="1"/>
</dbReference>
<feature type="domain" description="Enoyl reductase (ER)" evidence="1">
    <location>
        <begin position="17"/>
        <end position="342"/>
    </location>
</feature>
<protein>
    <submittedName>
        <fullName evidence="2">GroES-like protein</fullName>
    </submittedName>
</protein>
<dbReference type="EMBL" id="JAEVFJ010000071">
    <property type="protein sequence ID" value="KAH8074798.1"/>
    <property type="molecule type" value="Genomic_DNA"/>
</dbReference>